<keyword evidence="4" id="KW-0949">S-adenosyl-L-methionine</keyword>
<evidence type="ECO:0000256" key="5">
    <source>
        <dbReference type="ARBA" id="ARBA00022747"/>
    </source>
</evidence>
<dbReference type="Gene3D" id="3.40.50.150">
    <property type="entry name" value="Vaccinia Virus protein VP39"/>
    <property type="match status" value="1"/>
</dbReference>
<evidence type="ECO:0000256" key="4">
    <source>
        <dbReference type="ARBA" id="ARBA00022691"/>
    </source>
</evidence>
<dbReference type="Pfam" id="PF00145">
    <property type="entry name" value="DNA_methylase"/>
    <property type="match status" value="1"/>
</dbReference>
<evidence type="ECO:0000256" key="3">
    <source>
        <dbReference type="ARBA" id="ARBA00022679"/>
    </source>
</evidence>
<dbReference type="SUPFAM" id="SSF53335">
    <property type="entry name" value="S-adenosyl-L-methionine-dependent methyltransferases"/>
    <property type="match status" value="1"/>
</dbReference>
<feature type="compositionally biased region" description="Basic and acidic residues" evidence="7">
    <location>
        <begin position="185"/>
        <end position="195"/>
    </location>
</feature>
<comment type="catalytic activity">
    <reaction evidence="6">
        <text>a 2'-deoxycytidine in DNA + S-adenosyl-L-methionine = a 5-methyl-2'-deoxycytidine in DNA + S-adenosyl-L-homocysteine + H(+)</text>
        <dbReference type="Rhea" id="RHEA:13681"/>
        <dbReference type="Rhea" id="RHEA-COMP:11369"/>
        <dbReference type="Rhea" id="RHEA-COMP:11370"/>
        <dbReference type="ChEBI" id="CHEBI:15378"/>
        <dbReference type="ChEBI" id="CHEBI:57856"/>
        <dbReference type="ChEBI" id="CHEBI:59789"/>
        <dbReference type="ChEBI" id="CHEBI:85452"/>
        <dbReference type="ChEBI" id="CHEBI:85454"/>
        <dbReference type="EC" id="2.1.1.37"/>
    </reaction>
</comment>
<keyword evidence="9" id="KW-1185">Reference proteome</keyword>
<keyword evidence="5" id="KW-0680">Restriction system</keyword>
<name>A0ABS0XLJ9_9SPHN</name>
<evidence type="ECO:0000256" key="1">
    <source>
        <dbReference type="ARBA" id="ARBA00011975"/>
    </source>
</evidence>
<dbReference type="GO" id="GO:0032259">
    <property type="term" value="P:methylation"/>
    <property type="evidence" value="ECO:0007669"/>
    <property type="project" value="UniProtKB-KW"/>
</dbReference>
<organism evidence="8 9">
    <name type="scientific">Sphingomonas mollis</name>
    <dbReference type="NCBI Taxonomy" id="2795726"/>
    <lineage>
        <taxon>Bacteria</taxon>
        <taxon>Pseudomonadati</taxon>
        <taxon>Pseudomonadota</taxon>
        <taxon>Alphaproteobacteria</taxon>
        <taxon>Sphingomonadales</taxon>
        <taxon>Sphingomonadaceae</taxon>
        <taxon>Sphingomonas</taxon>
    </lineage>
</organism>
<dbReference type="PANTHER" id="PTHR10629:SF52">
    <property type="entry name" value="DNA (CYTOSINE-5)-METHYLTRANSFERASE 1"/>
    <property type="match status" value="1"/>
</dbReference>
<comment type="caution">
    <text evidence="8">The sequence shown here is derived from an EMBL/GenBank/DDBJ whole genome shotgun (WGS) entry which is preliminary data.</text>
</comment>
<evidence type="ECO:0000313" key="8">
    <source>
        <dbReference type="EMBL" id="MBJ6120892.1"/>
    </source>
</evidence>
<proteinExistence type="predicted"/>
<accession>A0ABS0XLJ9</accession>
<dbReference type="InterPro" id="IPR050390">
    <property type="entry name" value="C5-Methyltransferase"/>
</dbReference>
<sequence>MTTCANSAPSTSPQLELPWMPSVGAFPCQNISLAGRMEGIDGAKSGLWQHYRRLIQELRPRWVIIENSPVLRSRGLETMLSELTALGYDAEWHCLPANAFGAPHRRDRLWVVAYPTGGRDGLPPLEISTGWDQSQHLAWWHTEPAVGRVVDGISAEPHRLAQLGNAVVPRLSKKLGGRFSSRKGWQHEHRPDHRNLGRSINGRNDCRRCLPAPCP</sequence>
<dbReference type="InterPro" id="IPR029063">
    <property type="entry name" value="SAM-dependent_MTases_sf"/>
</dbReference>
<evidence type="ECO:0000256" key="2">
    <source>
        <dbReference type="ARBA" id="ARBA00022603"/>
    </source>
</evidence>
<evidence type="ECO:0000313" key="9">
    <source>
        <dbReference type="Proteomes" id="UP000640426"/>
    </source>
</evidence>
<dbReference type="EC" id="2.1.1.37" evidence="1"/>
<evidence type="ECO:0000256" key="7">
    <source>
        <dbReference type="SAM" id="MobiDB-lite"/>
    </source>
</evidence>
<keyword evidence="3" id="KW-0808">Transferase</keyword>
<evidence type="ECO:0000256" key="6">
    <source>
        <dbReference type="ARBA" id="ARBA00047422"/>
    </source>
</evidence>
<feature type="region of interest" description="Disordered" evidence="7">
    <location>
        <begin position="178"/>
        <end position="200"/>
    </location>
</feature>
<dbReference type="InterPro" id="IPR001525">
    <property type="entry name" value="C5_MeTfrase"/>
</dbReference>
<dbReference type="PANTHER" id="PTHR10629">
    <property type="entry name" value="CYTOSINE-SPECIFIC METHYLTRANSFERASE"/>
    <property type="match status" value="1"/>
</dbReference>
<dbReference type="Proteomes" id="UP000640426">
    <property type="component" value="Unassembled WGS sequence"/>
</dbReference>
<protein>
    <recommendedName>
        <fullName evidence="1">DNA (cytosine-5-)-methyltransferase</fullName>
        <ecNumber evidence="1">2.1.1.37</ecNumber>
    </recommendedName>
</protein>
<keyword evidence="2 8" id="KW-0489">Methyltransferase</keyword>
<dbReference type="EMBL" id="JAELXS010000002">
    <property type="protein sequence ID" value="MBJ6120892.1"/>
    <property type="molecule type" value="Genomic_DNA"/>
</dbReference>
<reference evidence="9" key="1">
    <citation type="submission" date="2020-12" db="EMBL/GenBank/DDBJ databases">
        <title>Hymenobacter sp.</title>
        <authorList>
            <person name="Kim M.K."/>
        </authorList>
    </citation>
    <scope>NUCLEOTIDE SEQUENCE [LARGE SCALE GENOMIC DNA]</scope>
    <source>
        <strain evidence="9">BT553</strain>
    </source>
</reference>
<dbReference type="GO" id="GO:0008168">
    <property type="term" value="F:methyltransferase activity"/>
    <property type="evidence" value="ECO:0007669"/>
    <property type="project" value="UniProtKB-KW"/>
</dbReference>
<gene>
    <name evidence="8" type="ORF">JAO74_03690</name>
</gene>